<dbReference type="Proteomes" id="UP001361239">
    <property type="component" value="Unassembled WGS sequence"/>
</dbReference>
<name>A0ABU8S0G5_9SPHN</name>
<accession>A0ABU8S0G5</accession>
<gene>
    <name evidence="2" type="ORF">WG901_19180</name>
</gene>
<keyword evidence="1" id="KW-0812">Transmembrane</keyword>
<keyword evidence="1" id="KW-1133">Transmembrane helix</keyword>
<evidence type="ECO:0000256" key="1">
    <source>
        <dbReference type="SAM" id="Phobius"/>
    </source>
</evidence>
<protein>
    <submittedName>
        <fullName evidence="2">YbaN family protein</fullName>
    </submittedName>
</protein>
<evidence type="ECO:0000313" key="3">
    <source>
        <dbReference type="Proteomes" id="UP001361239"/>
    </source>
</evidence>
<dbReference type="PANTHER" id="PTHR35813">
    <property type="entry name" value="INNER MEMBRANE PROTEIN YBAN"/>
    <property type="match status" value="1"/>
</dbReference>
<dbReference type="EMBL" id="JBBHJZ010000004">
    <property type="protein sequence ID" value="MEJ5978785.1"/>
    <property type="molecule type" value="Genomic_DNA"/>
</dbReference>
<evidence type="ECO:0000313" key="2">
    <source>
        <dbReference type="EMBL" id="MEJ5978785.1"/>
    </source>
</evidence>
<reference evidence="2 3" key="1">
    <citation type="submission" date="2024-03" db="EMBL/GenBank/DDBJ databases">
        <authorList>
            <person name="Jo J.-H."/>
        </authorList>
    </citation>
    <scope>NUCLEOTIDE SEQUENCE [LARGE SCALE GENOMIC DNA]</scope>
    <source>
        <strain evidence="2 3">PS1R-30</strain>
    </source>
</reference>
<keyword evidence="3" id="KW-1185">Reference proteome</keyword>
<comment type="caution">
    <text evidence="2">The sequence shown here is derived from an EMBL/GenBank/DDBJ whole genome shotgun (WGS) entry which is preliminary data.</text>
</comment>
<dbReference type="PANTHER" id="PTHR35813:SF1">
    <property type="entry name" value="INNER MEMBRANE PROTEIN YBAN"/>
    <property type="match status" value="1"/>
</dbReference>
<proteinExistence type="predicted"/>
<feature type="transmembrane region" description="Helical" evidence="1">
    <location>
        <begin position="96"/>
        <end position="113"/>
    </location>
</feature>
<dbReference type="PIRSF" id="PIRSF016789">
    <property type="entry name" value="DUF454"/>
    <property type="match status" value="1"/>
</dbReference>
<keyword evidence="1" id="KW-0472">Membrane</keyword>
<dbReference type="Pfam" id="PF04304">
    <property type="entry name" value="DUF454"/>
    <property type="match status" value="1"/>
</dbReference>
<organism evidence="2 3">
    <name type="scientific">Novosphingobium anseongense</name>
    <dbReference type="NCBI Taxonomy" id="3133436"/>
    <lineage>
        <taxon>Bacteria</taxon>
        <taxon>Pseudomonadati</taxon>
        <taxon>Pseudomonadota</taxon>
        <taxon>Alphaproteobacteria</taxon>
        <taxon>Sphingomonadales</taxon>
        <taxon>Sphingomonadaceae</taxon>
        <taxon>Novosphingobium</taxon>
    </lineage>
</organism>
<dbReference type="RefSeq" id="WP_339588723.1">
    <property type="nucleotide sequence ID" value="NZ_JBBHJZ010000004.1"/>
</dbReference>
<dbReference type="InterPro" id="IPR007401">
    <property type="entry name" value="DUF454"/>
</dbReference>
<feature type="transmembrane region" description="Helical" evidence="1">
    <location>
        <begin position="6"/>
        <end position="39"/>
    </location>
</feature>
<sequence>MARHLYLAAGLLCVALGAIGAFLPVLPTVPFLLLAVYCFARSRPEWAERLYAHPRYGPSLRQWRDRKAISRKAKVSALVVMALSSVVSWLTIGWPGAAGVTAVLLCTGTWIATRPE</sequence>